<comment type="similarity">
    <text evidence="1">Belongs to the type-I restriction system S methylase family.</text>
</comment>
<dbReference type="SUPFAM" id="SSF116734">
    <property type="entry name" value="DNA methylase specificity domain"/>
    <property type="match status" value="2"/>
</dbReference>
<dbReference type="Pfam" id="PF01420">
    <property type="entry name" value="Methylase_S"/>
    <property type="match status" value="2"/>
</dbReference>
<dbReference type="RefSeq" id="WP_106892267.1">
    <property type="nucleotide sequence ID" value="NZ_CP027860.1"/>
</dbReference>
<evidence type="ECO:0000256" key="3">
    <source>
        <dbReference type="ARBA" id="ARBA00023125"/>
    </source>
</evidence>
<evidence type="ECO:0000313" key="7">
    <source>
        <dbReference type="Proteomes" id="UP000241074"/>
    </source>
</evidence>
<keyword evidence="7" id="KW-1185">Reference proteome</keyword>
<protein>
    <recommendedName>
        <fullName evidence="5">Type I restriction modification DNA specificity domain-containing protein</fullName>
    </recommendedName>
</protein>
<dbReference type="CDD" id="cd17293">
    <property type="entry name" value="RMtype1_S_Ppo21ORF8840P_TRD1-CR1_like"/>
    <property type="match status" value="1"/>
</dbReference>
<gene>
    <name evidence="6" type="ORF">C7S18_14625</name>
</gene>
<keyword evidence="3" id="KW-0238">DNA-binding</keyword>
<sequence>MKLETFFEKFDQFADAPDGVAKMRELVLHFAFSGKLLPAESEWPLKPLKSLATKIGSGATPAGGRESYFTEGIPLIRSMNVHFAGFEHKGLVFLSDEQAKQLANVNVQPGDVLLNITGASIGRVTTAPLEMAGARVNQHVAIIRTIKELDTQFLARFLASPVIQRMIDEVQVGATREALTKGMIEQFNIPLPTLAEQKRIVAKVDELMALCDRLEAQQQERETRHAALARASLARFADAPTPANLSFLFHPSYGIPPAELRKSILDLAVCGKLAAPAPDDGEIRPIEEFREAAATLADTLGLRSPKESLDEAQPPFDVPAHWRWMVLADLGAAQTGTTPSKNNQEAFNGDIPFIKPAAILPDGIDYSSESLTRHGAQSGSRLAPAGSLLMVCIGTIGKCNLIERECAFNQQINSLSPVQWVDSQYLLLAVRAPYFQDAAWKKSSSTTIPILNKGKWLSISVPIPPLAEQRRIVARVAQLMALVDALETQLATASTTAANLLTALVAELTTQD</sequence>
<evidence type="ECO:0000256" key="1">
    <source>
        <dbReference type="ARBA" id="ARBA00010923"/>
    </source>
</evidence>
<dbReference type="CDD" id="cd17256">
    <property type="entry name" value="RMtype1_S_EcoJA65PI-TRD1-CR1_like"/>
    <property type="match status" value="1"/>
</dbReference>
<dbReference type="AlphaFoldDB" id="A0A2P1PU27"/>
<reference evidence="6 7" key="2">
    <citation type="submission" date="2018-03" db="EMBL/GenBank/DDBJ databases">
        <authorList>
            <person name="Keele B.F."/>
        </authorList>
    </citation>
    <scope>NUCLEOTIDE SEQUENCE [LARGE SCALE GENOMIC DNA]</scope>
    <source>
        <strain evidence="6 7">D13</strain>
    </source>
</reference>
<dbReference type="GO" id="GO:0009307">
    <property type="term" value="P:DNA restriction-modification system"/>
    <property type="evidence" value="ECO:0007669"/>
    <property type="project" value="UniProtKB-KW"/>
</dbReference>
<keyword evidence="4" id="KW-0175">Coiled coil</keyword>
<reference evidence="6 7" key="1">
    <citation type="submission" date="2018-03" db="EMBL/GenBank/DDBJ databases">
        <title>Ahniella affigens gen. nov., sp. nov., a gammaproteobacterium isolated from sandy soil near a stream.</title>
        <authorList>
            <person name="Ko Y."/>
            <person name="Kim J.-H."/>
        </authorList>
    </citation>
    <scope>NUCLEOTIDE SEQUENCE [LARGE SCALE GENOMIC DNA]</scope>
    <source>
        <strain evidence="6 7">D13</strain>
    </source>
</reference>
<accession>A0A2P1PU27</accession>
<dbReference type="PANTHER" id="PTHR43140">
    <property type="entry name" value="TYPE-1 RESTRICTION ENZYME ECOKI SPECIFICITY PROTEIN"/>
    <property type="match status" value="1"/>
</dbReference>
<dbReference type="REBASE" id="248069">
    <property type="entry name" value="S.XbaD13I"/>
</dbReference>
<name>A0A2P1PU27_9GAMM</name>
<evidence type="ECO:0000256" key="2">
    <source>
        <dbReference type="ARBA" id="ARBA00022747"/>
    </source>
</evidence>
<dbReference type="InterPro" id="IPR051212">
    <property type="entry name" value="Type-I_RE_S_subunit"/>
</dbReference>
<evidence type="ECO:0000313" key="6">
    <source>
        <dbReference type="EMBL" id="AVP98347.1"/>
    </source>
</evidence>
<dbReference type="InterPro" id="IPR000055">
    <property type="entry name" value="Restrct_endonuc_typeI_TRD"/>
</dbReference>
<dbReference type="Proteomes" id="UP000241074">
    <property type="component" value="Chromosome"/>
</dbReference>
<dbReference type="EMBL" id="CP027860">
    <property type="protein sequence ID" value="AVP98347.1"/>
    <property type="molecule type" value="Genomic_DNA"/>
</dbReference>
<evidence type="ECO:0000256" key="4">
    <source>
        <dbReference type="SAM" id="Coils"/>
    </source>
</evidence>
<organism evidence="6 7">
    <name type="scientific">Ahniella affigens</name>
    <dbReference type="NCBI Taxonomy" id="2021234"/>
    <lineage>
        <taxon>Bacteria</taxon>
        <taxon>Pseudomonadati</taxon>
        <taxon>Pseudomonadota</taxon>
        <taxon>Gammaproteobacteria</taxon>
        <taxon>Lysobacterales</taxon>
        <taxon>Rhodanobacteraceae</taxon>
        <taxon>Ahniella</taxon>
    </lineage>
</organism>
<evidence type="ECO:0000259" key="5">
    <source>
        <dbReference type="Pfam" id="PF01420"/>
    </source>
</evidence>
<dbReference type="KEGG" id="xba:C7S18_14625"/>
<feature type="domain" description="Type I restriction modification DNA specificity" evidence="5">
    <location>
        <begin position="321"/>
        <end position="490"/>
    </location>
</feature>
<dbReference type="GO" id="GO:0003677">
    <property type="term" value="F:DNA binding"/>
    <property type="evidence" value="ECO:0007669"/>
    <property type="project" value="UniProtKB-KW"/>
</dbReference>
<keyword evidence="2" id="KW-0680">Restriction system</keyword>
<feature type="coiled-coil region" evidence="4">
    <location>
        <begin position="197"/>
        <end position="224"/>
    </location>
</feature>
<feature type="domain" description="Type I restriction modification DNA specificity" evidence="5">
    <location>
        <begin position="41"/>
        <end position="220"/>
    </location>
</feature>
<dbReference type="OrthoDB" id="398435at2"/>
<dbReference type="Gene3D" id="3.90.220.20">
    <property type="entry name" value="DNA methylase specificity domains"/>
    <property type="match status" value="2"/>
</dbReference>
<proteinExistence type="inferred from homology"/>
<dbReference type="InterPro" id="IPR044946">
    <property type="entry name" value="Restrct_endonuc_typeI_TRD_sf"/>
</dbReference>
<dbReference type="PANTHER" id="PTHR43140:SF1">
    <property type="entry name" value="TYPE I RESTRICTION ENZYME ECOKI SPECIFICITY SUBUNIT"/>
    <property type="match status" value="1"/>
</dbReference>